<evidence type="ECO:0000259" key="8">
    <source>
        <dbReference type="PROSITE" id="PS50902"/>
    </source>
</evidence>
<evidence type="ECO:0000256" key="6">
    <source>
        <dbReference type="ARBA" id="ARBA00023002"/>
    </source>
</evidence>
<dbReference type="InterPro" id="IPR036866">
    <property type="entry name" value="RibonucZ/Hydroxyglut_hydro"/>
</dbReference>
<keyword evidence="10" id="KW-1185">Reference proteome</keyword>
<evidence type="ECO:0000313" key="10">
    <source>
        <dbReference type="Proteomes" id="UP000603457"/>
    </source>
</evidence>
<dbReference type="Proteomes" id="UP000603457">
    <property type="component" value="Unassembled WGS sequence"/>
</dbReference>
<keyword evidence="6" id="KW-0560">Oxidoreductase</keyword>
<dbReference type="InterPro" id="IPR045761">
    <property type="entry name" value="ODP_dom"/>
</dbReference>
<accession>A0ABR8FW40</accession>
<sequence>MSIATITPSRPRDVQVAEIGQNTIILRSRTWDRLKFEVEYSRQKGTTANSYLIQADKKAVIDPPGESFTEIYIHELTQHLDLATLDYIILNHVNPNRRTTLKVLLSHAPQATIICSRPAVNALKSTFPELESHIQAVRSEDTLDLGQGHLLSFVTVPTPRWADGLCTYDSASKILYTDKFFGAHICEDKLFDEDWKKLDAERRYYFECLHAPQAKQVEVALDKLATLGARYYAPAHGPVVRYSLSRFTYDYRQWCQGQKSQEFSVALLYASAYGNTAIVANAIAQGLIQNGINVESIDCELVDTAEITRIIEACDGFIIGSPTLGGHAPTQIQTALGIILSTAAKTKLAGVFGSYGWSGEAIDLLESKLTDANYRLGFETIRVRFSPTVETLQQCKDAGATFAQTLKKTKKLRVPRQAVTEAQVDRTEQAVGRIVGSLCVVTTRDQNSHKGILTSWVSQATFNPPGIMIAISPEQNADLMRHPGDKFVLNILKEGRNVRRYFSRQSTSGDNPFANLSTQTATNGCLILDDALAYLECTVQNQIECGDRWLIYAVVDKGEMLTNDGMTAIEHRKSGSFY</sequence>
<proteinExistence type="inferred from homology"/>
<dbReference type="RefSeq" id="WP_190968449.1">
    <property type="nucleotide sequence ID" value="NZ_JACJTB010000018.1"/>
</dbReference>
<comment type="similarity">
    <text evidence="2">In the C-terminal section; belongs to the flavodoxin reductase family.</text>
</comment>
<name>A0ABR8FW40_9NOSO</name>
<comment type="similarity">
    <text evidence="3">In the N-terminal section; belongs to the zinc metallo-hydrolase group 3 family.</text>
</comment>
<dbReference type="InterPro" id="IPR001279">
    <property type="entry name" value="Metallo-B-lactamas"/>
</dbReference>
<dbReference type="InterPro" id="IPR051285">
    <property type="entry name" value="NADH_oxidoreductase_modular"/>
</dbReference>
<dbReference type="SMART" id="SM00849">
    <property type="entry name" value="Lactamase_B"/>
    <property type="match status" value="1"/>
</dbReference>
<evidence type="ECO:0000256" key="5">
    <source>
        <dbReference type="ARBA" id="ARBA00022982"/>
    </source>
</evidence>
<gene>
    <name evidence="9" type="ORF">H6G74_15155</name>
</gene>
<evidence type="ECO:0000313" key="9">
    <source>
        <dbReference type="EMBL" id="MBD2595657.1"/>
    </source>
</evidence>
<keyword evidence="4" id="KW-0813">Transport</keyword>
<dbReference type="InterPro" id="IPR002563">
    <property type="entry name" value="Flavin_Rdtase-like_dom"/>
</dbReference>
<dbReference type="SMART" id="SM00903">
    <property type="entry name" value="Flavin_Reduct"/>
    <property type="match status" value="1"/>
</dbReference>
<dbReference type="PANTHER" id="PTHR32145">
    <property type="entry name" value="DIFLAVIN FLAVOPROTEIN A 2-RELATED"/>
    <property type="match status" value="1"/>
</dbReference>
<dbReference type="Pfam" id="PF19583">
    <property type="entry name" value="ODP"/>
    <property type="match status" value="1"/>
</dbReference>
<dbReference type="Gene3D" id="2.30.110.10">
    <property type="entry name" value="Electron Transport, Fmn-binding Protein, Chain A"/>
    <property type="match status" value="1"/>
</dbReference>
<dbReference type="InterPro" id="IPR008254">
    <property type="entry name" value="Flavodoxin/NO_synth"/>
</dbReference>
<dbReference type="Pfam" id="PF01613">
    <property type="entry name" value="Flavin_Reduct"/>
    <property type="match status" value="1"/>
</dbReference>
<evidence type="ECO:0000256" key="7">
    <source>
        <dbReference type="ARBA" id="ARBA00025633"/>
    </source>
</evidence>
<reference evidence="9 10" key="1">
    <citation type="journal article" date="2020" name="ISME J.">
        <title>Comparative genomics reveals insights into cyanobacterial evolution and habitat adaptation.</title>
        <authorList>
            <person name="Chen M.Y."/>
            <person name="Teng W.K."/>
            <person name="Zhao L."/>
            <person name="Hu C.X."/>
            <person name="Zhou Y.K."/>
            <person name="Han B.P."/>
            <person name="Song L.R."/>
            <person name="Shu W.S."/>
        </authorList>
    </citation>
    <scope>NUCLEOTIDE SEQUENCE [LARGE SCALE GENOMIC DNA]</scope>
    <source>
        <strain evidence="9 10">FACHB-130</strain>
    </source>
</reference>
<dbReference type="EMBL" id="JACJTB010000018">
    <property type="protein sequence ID" value="MBD2595657.1"/>
    <property type="molecule type" value="Genomic_DNA"/>
</dbReference>
<comment type="caution">
    <text evidence="9">The sequence shown here is derived from an EMBL/GenBank/DDBJ whole genome shotgun (WGS) entry which is preliminary data.</text>
</comment>
<dbReference type="InterPro" id="IPR001226">
    <property type="entry name" value="Flavodoxin_CS"/>
</dbReference>
<dbReference type="Gene3D" id="3.40.50.360">
    <property type="match status" value="1"/>
</dbReference>
<dbReference type="Pfam" id="PF00258">
    <property type="entry name" value="Flavodoxin_1"/>
    <property type="match status" value="1"/>
</dbReference>
<dbReference type="InterPro" id="IPR029039">
    <property type="entry name" value="Flavoprotein-like_sf"/>
</dbReference>
<comment type="function">
    <text evidence="7">Mediates electron transfer from NADH to oxygen, reducing it to water. This modular protein has 3 redox cofactors, in other organisms the same activity requires 2 or 3 proteins.</text>
</comment>
<dbReference type="PANTHER" id="PTHR32145:SF32">
    <property type="entry name" value="DIFLAVIN FLAVOPROTEIN A 4-RELATED"/>
    <property type="match status" value="1"/>
</dbReference>
<evidence type="ECO:0000256" key="4">
    <source>
        <dbReference type="ARBA" id="ARBA00022448"/>
    </source>
</evidence>
<dbReference type="SUPFAM" id="SSF52218">
    <property type="entry name" value="Flavoproteins"/>
    <property type="match status" value="1"/>
</dbReference>
<feature type="domain" description="Flavodoxin-like" evidence="8">
    <location>
        <begin position="265"/>
        <end position="403"/>
    </location>
</feature>
<evidence type="ECO:0000256" key="2">
    <source>
        <dbReference type="ARBA" id="ARBA00006098"/>
    </source>
</evidence>
<dbReference type="SUPFAM" id="SSF56281">
    <property type="entry name" value="Metallo-hydrolase/oxidoreductase"/>
    <property type="match status" value="1"/>
</dbReference>
<evidence type="ECO:0000256" key="3">
    <source>
        <dbReference type="ARBA" id="ARBA00007121"/>
    </source>
</evidence>
<dbReference type="SUPFAM" id="SSF50475">
    <property type="entry name" value="FMN-binding split barrel"/>
    <property type="match status" value="1"/>
</dbReference>
<protein>
    <submittedName>
        <fullName evidence="9">Flavin reductase</fullName>
    </submittedName>
</protein>
<dbReference type="CDD" id="cd07709">
    <property type="entry name" value="flavodiiron_proteins_MBL-fold"/>
    <property type="match status" value="1"/>
</dbReference>
<organism evidence="9 10">
    <name type="scientific">Nostoc spongiaeforme FACHB-130</name>
    <dbReference type="NCBI Taxonomy" id="1357510"/>
    <lineage>
        <taxon>Bacteria</taxon>
        <taxon>Bacillati</taxon>
        <taxon>Cyanobacteriota</taxon>
        <taxon>Cyanophyceae</taxon>
        <taxon>Nostocales</taxon>
        <taxon>Nostocaceae</taxon>
        <taxon>Nostoc</taxon>
    </lineage>
</organism>
<evidence type="ECO:0000256" key="1">
    <source>
        <dbReference type="ARBA" id="ARBA00001962"/>
    </source>
</evidence>
<dbReference type="Gene3D" id="3.60.15.10">
    <property type="entry name" value="Ribonuclease Z/Hydroxyacylglutathione hydrolase-like"/>
    <property type="match status" value="1"/>
</dbReference>
<keyword evidence="5" id="KW-0249">Electron transport</keyword>
<dbReference type="PROSITE" id="PS50902">
    <property type="entry name" value="FLAVODOXIN_LIKE"/>
    <property type="match status" value="1"/>
</dbReference>
<comment type="cofactor">
    <cofactor evidence="1">
        <name>Fe cation</name>
        <dbReference type="ChEBI" id="CHEBI:24875"/>
    </cofactor>
</comment>
<dbReference type="InterPro" id="IPR012349">
    <property type="entry name" value="Split_barrel_FMN-bd"/>
</dbReference>
<dbReference type="PROSITE" id="PS00201">
    <property type="entry name" value="FLAVODOXIN"/>
    <property type="match status" value="1"/>
</dbReference>